<organism evidence="2 3">
    <name type="scientific">Alkaliphilus serpentinus</name>
    <dbReference type="NCBI Taxonomy" id="1482731"/>
    <lineage>
        <taxon>Bacteria</taxon>
        <taxon>Bacillati</taxon>
        <taxon>Bacillota</taxon>
        <taxon>Clostridia</taxon>
        <taxon>Peptostreptococcales</taxon>
        <taxon>Natronincolaceae</taxon>
        <taxon>Alkaliphilus</taxon>
    </lineage>
</organism>
<dbReference type="PANTHER" id="PTHR46211">
    <property type="entry name" value="GLYCEROPHOSPHORYL DIESTER PHOSPHODIESTERASE"/>
    <property type="match status" value="1"/>
</dbReference>
<dbReference type="CDD" id="cd08563">
    <property type="entry name" value="GDPD_TtGDE_like"/>
    <property type="match status" value="1"/>
</dbReference>
<dbReference type="EMBL" id="WBZB01000024">
    <property type="protein sequence ID" value="KAB3530060.1"/>
    <property type="molecule type" value="Genomic_DNA"/>
</dbReference>
<dbReference type="OrthoDB" id="384721at2"/>
<sequence length="243" mass="27459">MKATKIIAHRGASGYAPENTMKAFEIALDLKAHGIELDLHMSSDGQLIVCHDERVDRTTNGSGFIRDLTLKEIKALDAGSWFGSKFKNQRVPTLQEVLDLLRNRDLLLNIELKSGPIFYPNIEREVIKVIEDYGLMENTIISSFNHYSLLEVKRIYNRVKTAPLYMAGIVSPWKYAMDIGADGIHPYFYNVTPELVKLSAEKGLFVNTFTVNEPQYLKYAIDCGISGVITNYPDRGLAILKER</sequence>
<dbReference type="GO" id="GO:0008081">
    <property type="term" value="F:phosphoric diester hydrolase activity"/>
    <property type="evidence" value="ECO:0007669"/>
    <property type="project" value="InterPro"/>
</dbReference>
<dbReference type="SUPFAM" id="SSF51695">
    <property type="entry name" value="PLC-like phosphodiesterases"/>
    <property type="match status" value="1"/>
</dbReference>
<comment type="caution">
    <text evidence="2">The sequence shown here is derived from an EMBL/GenBank/DDBJ whole genome shotgun (WGS) entry which is preliminary data.</text>
</comment>
<dbReference type="AlphaFoldDB" id="A0A833M9K6"/>
<accession>A0A833M9K6</accession>
<protein>
    <submittedName>
        <fullName evidence="2">Glycerophosphodiester phosphodiesterase</fullName>
    </submittedName>
</protein>
<evidence type="ECO:0000313" key="2">
    <source>
        <dbReference type="EMBL" id="KAB3530060.1"/>
    </source>
</evidence>
<proteinExistence type="predicted"/>
<dbReference type="InterPro" id="IPR030395">
    <property type="entry name" value="GP_PDE_dom"/>
</dbReference>
<name>A0A833M9K6_9FIRM</name>
<dbReference type="Proteomes" id="UP000465601">
    <property type="component" value="Unassembled WGS sequence"/>
</dbReference>
<dbReference type="Pfam" id="PF03009">
    <property type="entry name" value="GDPD"/>
    <property type="match status" value="1"/>
</dbReference>
<dbReference type="PROSITE" id="PS51704">
    <property type="entry name" value="GP_PDE"/>
    <property type="match status" value="1"/>
</dbReference>
<dbReference type="RefSeq" id="WP_151865868.1">
    <property type="nucleotide sequence ID" value="NZ_WBZB01000024.1"/>
</dbReference>
<keyword evidence="3" id="KW-1185">Reference proteome</keyword>
<gene>
    <name evidence="2" type="ORF">F8153_08190</name>
</gene>
<dbReference type="Gene3D" id="3.20.20.190">
    <property type="entry name" value="Phosphatidylinositol (PI) phosphodiesterase"/>
    <property type="match status" value="1"/>
</dbReference>
<evidence type="ECO:0000259" key="1">
    <source>
        <dbReference type="PROSITE" id="PS51704"/>
    </source>
</evidence>
<reference evidence="2 3" key="1">
    <citation type="submission" date="2019-10" db="EMBL/GenBank/DDBJ databases">
        <title>Alkaliphilus serpentinus sp. nov. and Alkaliphilus pronyensis sp. nov., two novel anaerobic alkaliphilic species isolated from the serpentinized-hosted hydrothermal field of the Prony Bay (New Caledonia).</title>
        <authorList>
            <person name="Postec A."/>
        </authorList>
    </citation>
    <scope>NUCLEOTIDE SEQUENCE [LARGE SCALE GENOMIC DNA]</scope>
    <source>
        <strain evidence="2 3">LacT</strain>
    </source>
</reference>
<dbReference type="GO" id="GO:0006629">
    <property type="term" value="P:lipid metabolic process"/>
    <property type="evidence" value="ECO:0007669"/>
    <property type="project" value="InterPro"/>
</dbReference>
<feature type="domain" description="GP-PDE" evidence="1">
    <location>
        <begin position="4"/>
        <end position="240"/>
    </location>
</feature>
<dbReference type="InterPro" id="IPR017946">
    <property type="entry name" value="PLC-like_Pdiesterase_TIM-brl"/>
</dbReference>
<dbReference type="PANTHER" id="PTHR46211:SF1">
    <property type="entry name" value="GLYCEROPHOSPHODIESTER PHOSPHODIESTERASE, CYTOPLASMIC"/>
    <property type="match status" value="1"/>
</dbReference>
<evidence type="ECO:0000313" key="3">
    <source>
        <dbReference type="Proteomes" id="UP000465601"/>
    </source>
</evidence>